<evidence type="ECO:0008006" key="3">
    <source>
        <dbReference type="Google" id="ProtNLM"/>
    </source>
</evidence>
<keyword evidence="2" id="KW-1185">Reference proteome</keyword>
<sequence length="470" mass="52753">MLPPILLETFVFVRGTWFRERYCDDTPLAGQRQIQMERSLTPVSERVGVVGGRKQGKCTAIIASHNVLVSHIFATAVVDTPQVFEAVHSLYCIISNSNSKAVDKKKKTSWRLSVLPAGTSSKCHKNGGWGLIGITLPRQQIFTLHLAGKLPNWQQCLDSRRIQNDLSDLDNRGLFCPSVMRLASLPSKETLRGHSDSSFRGEGYIQCCVGVRLCDMYSNQELAEIHFMYGKADGNAALARRLYQERYPQRQCPDRKTFGTTKIYNSISTGGDSGGCEHDSFYQHTKGSVASQCSSYDCLETVERVSIISLRNLIVACSEDIRNTPGVWDRVRRSMRHRCEVCIQAGAVGDLSWRIQRRSSASKVTYVVSDIGSHLQDNTRVNPLQLIEALQFLGKSAFHVINEATDRVGYAKSLVYTTGITTPEELQHRIVDAFQQTKTDPGVLDRIFGSLRRRLDRCIQVHGQHFEHLL</sequence>
<proteinExistence type="predicted"/>
<dbReference type="InterPro" id="IPR036397">
    <property type="entry name" value="RNaseH_sf"/>
</dbReference>
<evidence type="ECO:0000313" key="2">
    <source>
        <dbReference type="Proteomes" id="UP001148838"/>
    </source>
</evidence>
<organism evidence="1 2">
    <name type="scientific">Periplaneta americana</name>
    <name type="common">American cockroach</name>
    <name type="synonym">Blatta americana</name>
    <dbReference type="NCBI Taxonomy" id="6978"/>
    <lineage>
        <taxon>Eukaryota</taxon>
        <taxon>Metazoa</taxon>
        <taxon>Ecdysozoa</taxon>
        <taxon>Arthropoda</taxon>
        <taxon>Hexapoda</taxon>
        <taxon>Insecta</taxon>
        <taxon>Pterygota</taxon>
        <taxon>Neoptera</taxon>
        <taxon>Polyneoptera</taxon>
        <taxon>Dictyoptera</taxon>
        <taxon>Blattodea</taxon>
        <taxon>Blattoidea</taxon>
        <taxon>Blattidae</taxon>
        <taxon>Blattinae</taxon>
        <taxon>Periplaneta</taxon>
    </lineage>
</organism>
<dbReference type="PANTHER" id="PTHR47326">
    <property type="entry name" value="TRANSPOSABLE ELEMENT TC3 TRANSPOSASE-LIKE PROTEIN"/>
    <property type="match status" value="1"/>
</dbReference>
<name>A0ABQ8T827_PERAM</name>
<evidence type="ECO:0000313" key="1">
    <source>
        <dbReference type="EMBL" id="KAJ4442025.1"/>
    </source>
</evidence>
<gene>
    <name evidence="1" type="ORF">ANN_11889</name>
</gene>
<dbReference type="Gene3D" id="3.30.420.10">
    <property type="entry name" value="Ribonuclease H-like superfamily/Ribonuclease H"/>
    <property type="match status" value="1"/>
</dbReference>
<protein>
    <recommendedName>
        <fullName evidence="3">DUF4817 domain-containing protein</fullName>
    </recommendedName>
</protein>
<dbReference type="EMBL" id="JAJSOF020000015">
    <property type="protein sequence ID" value="KAJ4442025.1"/>
    <property type="molecule type" value="Genomic_DNA"/>
</dbReference>
<dbReference type="Proteomes" id="UP001148838">
    <property type="component" value="Unassembled WGS sequence"/>
</dbReference>
<reference evidence="1 2" key="1">
    <citation type="journal article" date="2022" name="Allergy">
        <title>Genome assembly and annotation of Periplaneta americana reveal a comprehensive cockroach allergen profile.</title>
        <authorList>
            <person name="Wang L."/>
            <person name="Xiong Q."/>
            <person name="Saelim N."/>
            <person name="Wang L."/>
            <person name="Nong W."/>
            <person name="Wan A.T."/>
            <person name="Shi M."/>
            <person name="Liu X."/>
            <person name="Cao Q."/>
            <person name="Hui J.H.L."/>
            <person name="Sookrung N."/>
            <person name="Leung T.F."/>
            <person name="Tungtrongchitr A."/>
            <person name="Tsui S.K.W."/>
        </authorList>
    </citation>
    <scope>NUCLEOTIDE SEQUENCE [LARGE SCALE GENOMIC DNA]</scope>
    <source>
        <strain evidence="1">PWHHKU_190912</strain>
    </source>
</reference>
<comment type="caution">
    <text evidence="1">The sequence shown here is derived from an EMBL/GenBank/DDBJ whole genome shotgun (WGS) entry which is preliminary data.</text>
</comment>
<accession>A0ABQ8T827</accession>
<dbReference type="PANTHER" id="PTHR47326:SF1">
    <property type="entry name" value="HTH PSQ-TYPE DOMAIN-CONTAINING PROTEIN"/>
    <property type="match status" value="1"/>
</dbReference>